<proteinExistence type="predicted"/>
<accession>A0A451BQJ2</accession>
<protein>
    <submittedName>
        <fullName evidence="1">Uncharacterized protein</fullName>
    </submittedName>
</protein>
<name>A0A451BQJ2_9GAMM</name>
<reference evidence="1" key="1">
    <citation type="submission" date="2019-02" db="EMBL/GenBank/DDBJ databases">
        <authorList>
            <person name="Gruber-Vodicka R. H."/>
            <person name="Seah K. B. B."/>
        </authorList>
    </citation>
    <scope>NUCLEOTIDE SEQUENCE</scope>
    <source>
        <strain evidence="1">BECK_S127</strain>
    </source>
</reference>
<dbReference type="AlphaFoldDB" id="A0A451BQJ2"/>
<dbReference type="EMBL" id="CAADHB010000130">
    <property type="protein sequence ID" value="VFK80581.1"/>
    <property type="molecule type" value="Genomic_DNA"/>
</dbReference>
<organism evidence="1">
    <name type="scientific">Candidatus Kentrum sp. SD</name>
    <dbReference type="NCBI Taxonomy" id="2126332"/>
    <lineage>
        <taxon>Bacteria</taxon>
        <taxon>Pseudomonadati</taxon>
        <taxon>Pseudomonadota</taxon>
        <taxon>Gammaproteobacteria</taxon>
        <taxon>Candidatus Kentrum</taxon>
    </lineage>
</organism>
<evidence type="ECO:0000313" key="1">
    <source>
        <dbReference type="EMBL" id="VFK80581.1"/>
    </source>
</evidence>
<gene>
    <name evidence="1" type="ORF">BECKSD772D_GA0070982_11305</name>
</gene>
<sequence>MGSFPNVLNPSGCLSLDRMVPLNTWLRPLAVNETLTLMKRVPITLENETTTPVGRVELRVTRKKCIKNVGLRRLRA</sequence>